<dbReference type="OrthoDB" id="9807923at2"/>
<evidence type="ECO:0000313" key="1">
    <source>
        <dbReference type="EMBL" id="AKT40530.1"/>
    </source>
</evidence>
<protein>
    <submittedName>
        <fullName evidence="1">Polyketide cyclase</fullName>
    </submittedName>
</protein>
<dbReference type="Proteomes" id="UP000067626">
    <property type="component" value="Chromosome"/>
</dbReference>
<dbReference type="EMBL" id="CP012159">
    <property type="protein sequence ID" value="AKT40530.1"/>
    <property type="molecule type" value="Genomic_DNA"/>
</dbReference>
<name>A0A0K1EI46_CHOCO</name>
<gene>
    <name evidence="1" type="ORF">CMC5_046850</name>
</gene>
<sequence>MAKKIAIIVVVLIVGLLGFAATRPDTMRVERSTRINASPEKIYPHIADFHGWAAWSPFEGRDPAMKRTYSGAPSGKGAVYEYEGNSDVGQGRMEIIETSPPGKITIQLDFIKPFAARNTAEFTLAPSGDTTTVTWAMHGPQSFFAKVMCIFVDMDSMIGKDFEDGLAKLKTLAEQ</sequence>
<accession>A0A0K1EI46</accession>
<dbReference type="InterPro" id="IPR023393">
    <property type="entry name" value="START-like_dom_sf"/>
</dbReference>
<dbReference type="KEGG" id="ccro:CMC5_046850"/>
<keyword evidence="2" id="KW-1185">Reference proteome</keyword>
<evidence type="ECO:0000313" key="2">
    <source>
        <dbReference type="Proteomes" id="UP000067626"/>
    </source>
</evidence>
<organism evidence="1 2">
    <name type="scientific">Chondromyces crocatus</name>
    <dbReference type="NCBI Taxonomy" id="52"/>
    <lineage>
        <taxon>Bacteria</taxon>
        <taxon>Pseudomonadati</taxon>
        <taxon>Myxococcota</taxon>
        <taxon>Polyangia</taxon>
        <taxon>Polyangiales</taxon>
        <taxon>Polyangiaceae</taxon>
        <taxon>Chondromyces</taxon>
    </lineage>
</organism>
<reference evidence="1 2" key="1">
    <citation type="submission" date="2015-07" db="EMBL/GenBank/DDBJ databases">
        <title>Genome analysis of myxobacterium Chondromyces crocatus Cm c5 reveals a high potential for natural compound synthesis and the genetic basis for the loss of fruiting body formation.</title>
        <authorList>
            <person name="Zaburannyi N."/>
            <person name="Bunk B."/>
            <person name="Maier J."/>
            <person name="Overmann J."/>
            <person name="Mueller R."/>
        </authorList>
    </citation>
    <scope>NUCLEOTIDE SEQUENCE [LARGE SCALE GENOMIC DNA]</scope>
    <source>
        <strain evidence="1 2">Cm c5</strain>
    </source>
</reference>
<dbReference type="InterPro" id="IPR019587">
    <property type="entry name" value="Polyketide_cyclase/dehydratase"/>
</dbReference>
<dbReference type="AlphaFoldDB" id="A0A0K1EI46"/>
<dbReference type="RefSeq" id="WP_050432455.1">
    <property type="nucleotide sequence ID" value="NZ_CP012159.1"/>
</dbReference>
<dbReference type="Pfam" id="PF10604">
    <property type="entry name" value="Polyketide_cyc2"/>
    <property type="match status" value="1"/>
</dbReference>
<dbReference type="Gene3D" id="3.30.530.20">
    <property type="match status" value="1"/>
</dbReference>
<dbReference type="SUPFAM" id="SSF55961">
    <property type="entry name" value="Bet v1-like"/>
    <property type="match status" value="1"/>
</dbReference>
<dbReference type="PATRIC" id="fig|52.7.peg.5170"/>
<proteinExistence type="predicted"/>
<dbReference type="CDD" id="cd07818">
    <property type="entry name" value="SRPBCC_1"/>
    <property type="match status" value="1"/>
</dbReference>